<comment type="cofactor">
    <cofactor evidence="1">
        <name>FMN</name>
        <dbReference type="ChEBI" id="CHEBI:58210"/>
    </cofactor>
</comment>
<protein>
    <submittedName>
        <fullName evidence="5">Flavin reductase family protein</fullName>
    </submittedName>
</protein>
<evidence type="ECO:0000256" key="2">
    <source>
        <dbReference type="ARBA" id="ARBA00022630"/>
    </source>
</evidence>
<comment type="similarity">
    <text evidence="3">Belongs to the flavoredoxin family.</text>
</comment>
<dbReference type="Gene3D" id="2.30.110.10">
    <property type="entry name" value="Electron Transport, Fmn-binding Protein, Chain A"/>
    <property type="match status" value="1"/>
</dbReference>
<feature type="domain" description="Flavin reductase like" evidence="4">
    <location>
        <begin position="1"/>
        <end position="147"/>
    </location>
</feature>
<dbReference type="EMBL" id="JADILY010000144">
    <property type="protein sequence ID" value="MBO8482231.1"/>
    <property type="molecule type" value="Genomic_DNA"/>
</dbReference>
<evidence type="ECO:0000313" key="5">
    <source>
        <dbReference type="EMBL" id="MBO8482231.1"/>
    </source>
</evidence>
<proteinExistence type="inferred from homology"/>
<comment type="caution">
    <text evidence="5">The sequence shown here is derived from an EMBL/GenBank/DDBJ whole genome shotgun (WGS) entry which is preliminary data.</text>
</comment>
<accession>A0A9D9J233</accession>
<evidence type="ECO:0000313" key="6">
    <source>
        <dbReference type="Proteomes" id="UP000823772"/>
    </source>
</evidence>
<dbReference type="Proteomes" id="UP000823772">
    <property type="component" value="Unassembled WGS sequence"/>
</dbReference>
<dbReference type="AlphaFoldDB" id="A0A9D9J233"/>
<keyword evidence="2" id="KW-0285">Flavoprotein</keyword>
<organism evidence="5 6">
    <name type="scientific">Candidatus Merdivivens faecigallinarum</name>
    <dbReference type="NCBI Taxonomy" id="2840871"/>
    <lineage>
        <taxon>Bacteria</taxon>
        <taxon>Pseudomonadati</taxon>
        <taxon>Bacteroidota</taxon>
        <taxon>Bacteroidia</taxon>
        <taxon>Bacteroidales</taxon>
        <taxon>Muribaculaceae</taxon>
        <taxon>Muribaculaceae incertae sedis</taxon>
        <taxon>Candidatus Merdivivens</taxon>
    </lineage>
</organism>
<dbReference type="SMART" id="SM00903">
    <property type="entry name" value="Flavin_Reduct"/>
    <property type="match status" value="1"/>
</dbReference>
<dbReference type="GO" id="GO:0010181">
    <property type="term" value="F:FMN binding"/>
    <property type="evidence" value="ECO:0007669"/>
    <property type="project" value="InterPro"/>
</dbReference>
<dbReference type="InterPro" id="IPR012349">
    <property type="entry name" value="Split_barrel_FMN-bd"/>
</dbReference>
<dbReference type="PANTHER" id="PTHR43567:SF1">
    <property type="entry name" value="FLAVOREDOXIN"/>
    <property type="match status" value="1"/>
</dbReference>
<name>A0A9D9J233_9BACT</name>
<dbReference type="InterPro" id="IPR002563">
    <property type="entry name" value="Flavin_Rdtase-like_dom"/>
</dbReference>
<gene>
    <name evidence="5" type="ORF">IAC87_06780</name>
</gene>
<dbReference type="SUPFAM" id="SSF50475">
    <property type="entry name" value="FMN-binding split barrel"/>
    <property type="match status" value="1"/>
</dbReference>
<evidence type="ECO:0000259" key="4">
    <source>
        <dbReference type="SMART" id="SM00903"/>
    </source>
</evidence>
<evidence type="ECO:0000256" key="1">
    <source>
        <dbReference type="ARBA" id="ARBA00001917"/>
    </source>
</evidence>
<sequence>MVYPLPAVLVSCGVSREEYNLITVAWTGTVCTEPPMCYISMRKDRHSYGIISRTRECVINLTTEALARATDWCGVNSGRDHDKFTECGITPEPSAVVSAPSLAESPVSIECRVNRIIPLGSHDMFLLDVVNVAADPKYIDKSGRFNMRAAGLISYCHGEYFSLGKVLGFFGWSVSTRKISRR</sequence>
<dbReference type="PANTHER" id="PTHR43567">
    <property type="entry name" value="FLAVOREDOXIN-RELATED-RELATED"/>
    <property type="match status" value="1"/>
</dbReference>
<dbReference type="Pfam" id="PF01613">
    <property type="entry name" value="Flavin_Reduct"/>
    <property type="match status" value="1"/>
</dbReference>
<evidence type="ECO:0000256" key="3">
    <source>
        <dbReference type="ARBA" id="ARBA00038054"/>
    </source>
</evidence>
<dbReference type="InterPro" id="IPR052174">
    <property type="entry name" value="Flavoredoxin"/>
</dbReference>
<reference evidence="5" key="1">
    <citation type="submission" date="2020-10" db="EMBL/GenBank/DDBJ databases">
        <authorList>
            <person name="Gilroy R."/>
        </authorList>
    </citation>
    <scope>NUCLEOTIDE SEQUENCE</scope>
    <source>
        <strain evidence="5">B3-2255</strain>
    </source>
</reference>
<dbReference type="GO" id="GO:0016646">
    <property type="term" value="F:oxidoreductase activity, acting on the CH-NH group of donors, NAD or NADP as acceptor"/>
    <property type="evidence" value="ECO:0007669"/>
    <property type="project" value="UniProtKB-ARBA"/>
</dbReference>
<reference evidence="5" key="2">
    <citation type="journal article" date="2021" name="PeerJ">
        <title>Extensive microbial diversity within the chicken gut microbiome revealed by metagenomics and culture.</title>
        <authorList>
            <person name="Gilroy R."/>
            <person name="Ravi A."/>
            <person name="Getino M."/>
            <person name="Pursley I."/>
            <person name="Horton D.L."/>
            <person name="Alikhan N.F."/>
            <person name="Baker D."/>
            <person name="Gharbi K."/>
            <person name="Hall N."/>
            <person name="Watson M."/>
            <person name="Adriaenssens E.M."/>
            <person name="Foster-Nyarko E."/>
            <person name="Jarju S."/>
            <person name="Secka A."/>
            <person name="Antonio M."/>
            <person name="Oren A."/>
            <person name="Chaudhuri R.R."/>
            <person name="La Ragione R."/>
            <person name="Hildebrand F."/>
            <person name="Pallen M.J."/>
        </authorList>
    </citation>
    <scope>NUCLEOTIDE SEQUENCE</scope>
    <source>
        <strain evidence="5">B3-2255</strain>
    </source>
</reference>